<keyword evidence="1" id="KW-0234">DNA repair</keyword>
<comment type="catalytic activity">
    <reaction evidence="1">
        <text>ATP + H2O = ADP + phosphate + H(+)</text>
        <dbReference type="Rhea" id="RHEA:13065"/>
        <dbReference type="ChEBI" id="CHEBI:15377"/>
        <dbReference type="ChEBI" id="CHEBI:15378"/>
        <dbReference type="ChEBI" id="CHEBI:30616"/>
        <dbReference type="ChEBI" id="CHEBI:43474"/>
        <dbReference type="ChEBI" id="CHEBI:456216"/>
        <dbReference type="EC" id="5.6.2.3"/>
    </reaction>
</comment>
<dbReference type="EMBL" id="BSXW01000594">
    <property type="protein sequence ID" value="GMF26218.1"/>
    <property type="molecule type" value="Genomic_DNA"/>
</dbReference>
<gene>
    <name evidence="3" type="ORF">Plil01_001089500</name>
</gene>
<dbReference type="GO" id="GO:0043139">
    <property type="term" value="F:5'-3' DNA helicase activity"/>
    <property type="evidence" value="ECO:0007669"/>
    <property type="project" value="UniProtKB-EC"/>
</dbReference>
<comment type="similarity">
    <text evidence="1">Belongs to the helicase family.</text>
</comment>
<name>A0A9W6U4X3_9STRA</name>
<dbReference type="AlphaFoldDB" id="A0A9W6U4X3"/>
<feature type="domain" description="DNA helicase Pif1-like DEAD-box helicase" evidence="2">
    <location>
        <begin position="19"/>
        <end position="85"/>
    </location>
</feature>
<keyword evidence="1" id="KW-0233">DNA recombination</keyword>
<keyword evidence="1" id="KW-0067">ATP-binding</keyword>
<reference evidence="3" key="1">
    <citation type="submission" date="2023-04" db="EMBL/GenBank/DDBJ databases">
        <title>Phytophthora lilii NBRC 32176.</title>
        <authorList>
            <person name="Ichikawa N."/>
            <person name="Sato H."/>
            <person name="Tonouchi N."/>
        </authorList>
    </citation>
    <scope>NUCLEOTIDE SEQUENCE</scope>
    <source>
        <strain evidence="3">NBRC 32176</strain>
    </source>
</reference>
<dbReference type="GO" id="GO:0000723">
    <property type="term" value="P:telomere maintenance"/>
    <property type="evidence" value="ECO:0007669"/>
    <property type="project" value="InterPro"/>
</dbReference>
<dbReference type="GO" id="GO:0006281">
    <property type="term" value="P:DNA repair"/>
    <property type="evidence" value="ECO:0007669"/>
    <property type="project" value="UniProtKB-KW"/>
</dbReference>
<sequence length="123" mass="13841">MDVWKMRGKCGSKLLRAAKRVADVPFGGIHVILVGDFLQLPPVGGEPLYKAPRTRPNTAAIEVAGFHLWRTFSDVVILEESVRFWADPEWGWGCQFARQGVWLPEFVDNINSRGVNNPDAFFV</sequence>
<protein>
    <recommendedName>
        <fullName evidence="1">ATP-dependent DNA helicase</fullName>
        <ecNumber evidence="1">5.6.2.3</ecNumber>
    </recommendedName>
</protein>
<dbReference type="Proteomes" id="UP001165083">
    <property type="component" value="Unassembled WGS sequence"/>
</dbReference>
<comment type="cofactor">
    <cofactor evidence="1">
        <name>Mg(2+)</name>
        <dbReference type="ChEBI" id="CHEBI:18420"/>
    </cofactor>
</comment>
<keyword evidence="1" id="KW-0547">Nucleotide-binding</keyword>
<accession>A0A9W6U4X3</accession>
<dbReference type="GO" id="GO:0006310">
    <property type="term" value="P:DNA recombination"/>
    <property type="evidence" value="ECO:0007669"/>
    <property type="project" value="UniProtKB-KW"/>
</dbReference>
<comment type="caution">
    <text evidence="3">The sequence shown here is derived from an EMBL/GenBank/DDBJ whole genome shotgun (WGS) entry which is preliminary data.</text>
</comment>
<keyword evidence="1" id="KW-0378">Hydrolase</keyword>
<proteinExistence type="inferred from homology"/>
<dbReference type="OrthoDB" id="129520at2759"/>
<keyword evidence="1" id="KW-0227">DNA damage</keyword>
<evidence type="ECO:0000256" key="1">
    <source>
        <dbReference type="RuleBase" id="RU363044"/>
    </source>
</evidence>
<keyword evidence="4" id="KW-1185">Reference proteome</keyword>
<keyword evidence="1" id="KW-0347">Helicase</keyword>
<dbReference type="GO" id="GO:0005524">
    <property type="term" value="F:ATP binding"/>
    <property type="evidence" value="ECO:0007669"/>
    <property type="project" value="UniProtKB-KW"/>
</dbReference>
<dbReference type="EC" id="5.6.2.3" evidence="1"/>
<evidence type="ECO:0000313" key="4">
    <source>
        <dbReference type="Proteomes" id="UP001165083"/>
    </source>
</evidence>
<dbReference type="Pfam" id="PF05970">
    <property type="entry name" value="PIF1"/>
    <property type="match status" value="1"/>
</dbReference>
<organism evidence="3 4">
    <name type="scientific">Phytophthora lilii</name>
    <dbReference type="NCBI Taxonomy" id="2077276"/>
    <lineage>
        <taxon>Eukaryota</taxon>
        <taxon>Sar</taxon>
        <taxon>Stramenopiles</taxon>
        <taxon>Oomycota</taxon>
        <taxon>Peronosporomycetes</taxon>
        <taxon>Peronosporales</taxon>
        <taxon>Peronosporaceae</taxon>
        <taxon>Phytophthora</taxon>
    </lineage>
</organism>
<dbReference type="InterPro" id="IPR010285">
    <property type="entry name" value="DNA_helicase_pif1-like_DEAD"/>
</dbReference>
<evidence type="ECO:0000313" key="3">
    <source>
        <dbReference type="EMBL" id="GMF26218.1"/>
    </source>
</evidence>
<dbReference type="GO" id="GO:0016787">
    <property type="term" value="F:hydrolase activity"/>
    <property type="evidence" value="ECO:0007669"/>
    <property type="project" value="UniProtKB-KW"/>
</dbReference>
<evidence type="ECO:0000259" key="2">
    <source>
        <dbReference type="Pfam" id="PF05970"/>
    </source>
</evidence>